<feature type="region of interest" description="Disordered" evidence="1">
    <location>
        <begin position="57"/>
        <end position="91"/>
    </location>
</feature>
<organism evidence="2 3">
    <name type="scientific">Leifsonia shinshuensis</name>
    <dbReference type="NCBI Taxonomy" id="150026"/>
    <lineage>
        <taxon>Bacteria</taxon>
        <taxon>Bacillati</taxon>
        <taxon>Actinomycetota</taxon>
        <taxon>Actinomycetes</taxon>
        <taxon>Micrococcales</taxon>
        <taxon>Microbacteriaceae</taxon>
        <taxon>Leifsonia</taxon>
    </lineage>
</organism>
<evidence type="ECO:0000256" key="1">
    <source>
        <dbReference type="SAM" id="MobiDB-lite"/>
    </source>
</evidence>
<dbReference type="Proteomes" id="UP000578352">
    <property type="component" value="Unassembled WGS sequence"/>
</dbReference>
<dbReference type="AlphaFoldDB" id="A0A853D0G6"/>
<reference evidence="2 3" key="1">
    <citation type="submission" date="2020-07" db="EMBL/GenBank/DDBJ databases">
        <title>Sequencing the genomes of 1000 actinobacteria strains.</title>
        <authorList>
            <person name="Klenk H.-P."/>
        </authorList>
    </citation>
    <scope>NUCLEOTIDE SEQUENCE [LARGE SCALE GENOMIC DNA]</scope>
    <source>
        <strain evidence="2 3">DSM 15165</strain>
    </source>
</reference>
<protein>
    <submittedName>
        <fullName evidence="2">Uncharacterized protein</fullName>
    </submittedName>
</protein>
<proteinExistence type="predicted"/>
<comment type="caution">
    <text evidence="2">The sequence shown here is derived from an EMBL/GenBank/DDBJ whole genome shotgun (WGS) entry which is preliminary data.</text>
</comment>
<name>A0A853D0G6_9MICO</name>
<dbReference type="EMBL" id="JACCFL010000001">
    <property type="protein sequence ID" value="NYJ25603.1"/>
    <property type="molecule type" value="Genomic_DNA"/>
</dbReference>
<sequence length="91" mass="10452">MDVAAFLNALPIGAVFTHANPSVMPDSWVKVGPDTYRRTYDWITFPTSDFAETWTHAELTDPVPGSIDQEEADRRRDEEMGRRRRDDDLEP</sequence>
<evidence type="ECO:0000313" key="2">
    <source>
        <dbReference type="EMBL" id="NYJ25603.1"/>
    </source>
</evidence>
<gene>
    <name evidence="2" type="ORF">HNR13_003890</name>
</gene>
<accession>A0A853D0G6</accession>
<feature type="compositionally biased region" description="Basic and acidic residues" evidence="1">
    <location>
        <begin position="72"/>
        <end position="91"/>
    </location>
</feature>
<dbReference type="RefSeq" id="WP_179608388.1">
    <property type="nucleotide sequence ID" value="NZ_BAABEH010000001.1"/>
</dbReference>
<evidence type="ECO:0000313" key="3">
    <source>
        <dbReference type="Proteomes" id="UP000578352"/>
    </source>
</evidence>